<gene>
    <name evidence="1" type="ORF">PIG85_07355</name>
</gene>
<dbReference type="RefSeq" id="WP_004807674.1">
    <property type="nucleotide sequence ID" value="NZ_CP116394.1"/>
</dbReference>
<protein>
    <recommendedName>
        <fullName evidence="3">EcsC family protein</fullName>
    </recommendedName>
</protein>
<reference evidence="1" key="1">
    <citation type="submission" date="2023-01" db="EMBL/GenBank/DDBJ databases">
        <title>Comparative Genomic Analysis of the Clinically-Derived Winkia Strain NY0527 Provides Evidence into the Taxonomic Reassignment of Winkia neuii and Characterizes Their Virulence Traits.</title>
        <authorList>
            <person name="Cai X."/>
            <person name="Peng Y."/>
            <person name="Li M."/>
            <person name="Qiu Y."/>
            <person name="Wang Y."/>
            <person name="Xu L."/>
            <person name="Hou Q."/>
        </authorList>
    </citation>
    <scope>NUCLEOTIDE SEQUENCE</scope>
    <source>
        <strain evidence="1">NY0527</strain>
    </source>
</reference>
<evidence type="ECO:0000313" key="1">
    <source>
        <dbReference type="EMBL" id="WCE45468.1"/>
    </source>
</evidence>
<name>A0AB38XMA0_9ACTO</name>
<dbReference type="EMBL" id="CP116394">
    <property type="protein sequence ID" value="WCE45468.1"/>
    <property type="molecule type" value="Genomic_DNA"/>
</dbReference>
<dbReference type="KEGG" id="wne:PIG85_07355"/>
<sequence>MLGKSKVDKTSLPKGANLGTVVTSASKAASSAVQMDWTGVLDAALELPAADIKRRVAALKTANPGASNEELAKILGKRYRNWAATSSAAVGAGAVLPGVGTVAAVGLTGAELLAFLTETAYYVLGLAELAGISVDGKEARRTLVMSSMMGDEGAKLVADQMGLSGLNWARKTFMSASNPAMKSVNARLVKSLGKRLGKRWAGRSLGRFIPFGVGAALGWIGGRSLASNVIEGAQAALGPFRGPINVESEILEEQR</sequence>
<proteinExistence type="predicted"/>
<dbReference type="AlphaFoldDB" id="A0AB38XMA0"/>
<evidence type="ECO:0008006" key="3">
    <source>
        <dbReference type="Google" id="ProtNLM"/>
    </source>
</evidence>
<organism evidence="1 2">
    <name type="scientific">Winkia neuii subsp. anitrata</name>
    <dbReference type="NCBI Taxonomy" id="29318"/>
    <lineage>
        <taxon>Bacteria</taxon>
        <taxon>Bacillati</taxon>
        <taxon>Actinomycetota</taxon>
        <taxon>Actinomycetes</taxon>
        <taxon>Actinomycetales</taxon>
        <taxon>Actinomycetaceae</taxon>
        <taxon>Winkia</taxon>
    </lineage>
</organism>
<dbReference type="Proteomes" id="UP001211044">
    <property type="component" value="Chromosome"/>
</dbReference>
<evidence type="ECO:0000313" key="2">
    <source>
        <dbReference type="Proteomes" id="UP001211044"/>
    </source>
</evidence>
<accession>A0AB38XMA0</accession>